<evidence type="ECO:0000313" key="3">
    <source>
        <dbReference type="Proteomes" id="UP000799424"/>
    </source>
</evidence>
<reference evidence="2" key="1">
    <citation type="journal article" date="2020" name="Stud. Mycol.">
        <title>101 Dothideomycetes genomes: a test case for predicting lifestyles and emergence of pathogens.</title>
        <authorList>
            <person name="Haridas S."/>
            <person name="Albert R."/>
            <person name="Binder M."/>
            <person name="Bloem J."/>
            <person name="Labutti K."/>
            <person name="Salamov A."/>
            <person name="Andreopoulos B."/>
            <person name="Baker S."/>
            <person name="Barry K."/>
            <person name="Bills G."/>
            <person name="Bluhm B."/>
            <person name="Cannon C."/>
            <person name="Castanera R."/>
            <person name="Culley D."/>
            <person name="Daum C."/>
            <person name="Ezra D."/>
            <person name="Gonzalez J."/>
            <person name="Henrissat B."/>
            <person name="Kuo A."/>
            <person name="Liang C."/>
            <person name="Lipzen A."/>
            <person name="Lutzoni F."/>
            <person name="Magnuson J."/>
            <person name="Mondo S."/>
            <person name="Nolan M."/>
            <person name="Ohm R."/>
            <person name="Pangilinan J."/>
            <person name="Park H.-J."/>
            <person name="Ramirez L."/>
            <person name="Alfaro M."/>
            <person name="Sun H."/>
            <person name="Tritt A."/>
            <person name="Yoshinaga Y."/>
            <person name="Zwiers L.-H."/>
            <person name="Turgeon B."/>
            <person name="Goodwin S."/>
            <person name="Spatafora J."/>
            <person name="Crous P."/>
            <person name="Grigoriev I."/>
        </authorList>
    </citation>
    <scope>NUCLEOTIDE SEQUENCE</scope>
    <source>
        <strain evidence="2">CBS 113818</strain>
    </source>
</reference>
<keyword evidence="3" id="KW-1185">Reference proteome</keyword>
<dbReference type="Proteomes" id="UP000799424">
    <property type="component" value="Unassembled WGS sequence"/>
</dbReference>
<evidence type="ECO:0000313" key="2">
    <source>
        <dbReference type="EMBL" id="KAF2823336.1"/>
    </source>
</evidence>
<dbReference type="AlphaFoldDB" id="A0A6A6ZRA6"/>
<dbReference type="EMBL" id="MU006232">
    <property type="protein sequence ID" value="KAF2823336.1"/>
    <property type="molecule type" value="Genomic_DNA"/>
</dbReference>
<sequence length="311" mass="35163">MNHNFLGAPAREDTQTLDQLRRQLMPMVGLLDKMQHDMNVKLHQGQAVDWPHIRHSISLINSYLTSINGYINGSYRHTDEAVKDAQGKPALDKQGNPQVIYRDYVNEGHAQRIGALHVFPQAPFPMGDERLAAMAATLLNKRLGPVEEKWVEERVRKASEFAHVPSEWGIEPRKPKADEQDEEDDDDDDDMKGWDDGIPTKRVKGTLNEDEVLFMWANGHKTAFNREYWVQMRFGEEVADEGESPANASDQEMEDEEEYEDEDAETPKAPAAPVVMIQRAPPAVHKPVVGTPAMALGFVHRFMTSGDAIKR</sequence>
<gene>
    <name evidence="2" type="ORF">CC86DRAFT_372321</name>
</gene>
<protein>
    <recommendedName>
        <fullName evidence="4">Mediator complex subunit 8</fullName>
    </recommendedName>
</protein>
<evidence type="ECO:0008006" key="4">
    <source>
        <dbReference type="Google" id="ProtNLM"/>
    </source>
</evidence>
<feature type="compositionally biased region" description="Acidic residues" evidence="1">
    <location>
        <begin position="251"/>
        <end position="264"/>
    </location>
</feature>
<organism evidence="2 3">
    <name type="scientific">Ophiobolus disseminans</name>
    <dbReference type="NCBI Taxonomy" id="1469910"/>
    <lineage>
        <taxon>Eukaryota</taxon>
        <taxon>Fungi</taxon>
        <taxon>Dikarya</taxon>
        <taxon>Ascomycota</taxon>
        <taxon>Pezizomycotina</taxon>
        <taxon>Dothideomycetes</taxon>
        <taxon>Pleosporomycetidae</taxon>
        <taxon>Pleosporales</taxon>
        <taxon>Pleosporineae</taxon>
        <taxon>Phaeosphaeriaceae</taxon>
        <taxon>Ophiobolus</taxon>
    </lineage>
</organism>
<evidence type="ECO:0000256" key="1">
    <source>
        <dbReference type="SAM" id="MobiDB-lite"/>
    </source>
</evidence>
<dbReference type="OrthoDB" id="5329317at2759"/>
<accession>A0A6A6ZRA6</accession>
<proteinExistence type="predicted"/>
<feature type="region of interest" description="Disordered" evidence="1">
    <location>
        <begin position="166"/>
        <end position="202"/>
    </location>
</feature>
<name>A0A6A6ZRA6_9PLEO</name>
<feature type="region of interest" description="Disordered" evidence="1">
    <location>
        <begin position="238"/>
        <end position="273"/>
    </location>
</feature>
<feature type="compositionally biased region" description="Acidic residues" evidence="1">
    <location>
        <begin position="179"/>
        <end position="190"/>
    </location>
</feature>